<organism evidence="1 2">
    <name type="scientific">Elysia marginata</name>
    <dbReference type="NCBI Taxonomy" id="1093978"/>
    <lineage>
        <taxon>Eukaryota</taxon>
        <taxon>Metazoa</taxon>
        <taxon>Spiralia</taxon>
        <taxon>Lophotrochozoa</taxon>
        <taxon>Mollusca</taxon>
        <taxon>Gastropoda</taxon>
        <taxon>Heterobranchia</taxon>
        <taxon>Euthyneura</taxon>
        <taxon>Panpulmonata</taxon>
        <taxon>Sacoglossa</taxon>
        <taxon>Placobranchoidea</taxon>
        <taxon>Plakobranchidae</taxon>
        <taxon>Elysia</taxon>
    </lineage>
</organism>
<keyword evidence="2" id="KW-1185">Reference proteome</keyword>
<evidence type="ECO:0000313" key="2">
    <source>
        <dbReference type="Proteomes" id="UP000762676"/>
    </source>
</evidence>
<gene>
    <name evidence="1" type="ORF">ElyMa_002188100</name>
</gene>
<accession>A0AAV4FPM3</accession>
<evidence type="ECO:0000313" key="1">
    <source>
        <dbReference type="EMBL" id="GFR75427.1"/>
    </source>
</evidence>
<proteinExistence type="predicted"/>
<comment type="caution">
    <text evidence="1">The sequence shown here is derived from an EMBL/GenBank/DDBJ whole genome shotgun (WGS) entry which is preliminary data.</text>
</comment>
<protein>
    <submittedName>
        <fullName evidence="1">Uncharacterized protein</fullName>
    </submittedName>
</protein>
<dbReference type="EMBL" id="BMAT01004542">
    <property type="protein sequence ID" value="GFR75427.1"/>
    <property type="molecule type" value="Genomic_DNA"/>
</dbReference>
<reference evidence="1 2" key="1">
    <citation type="journal article" date="2021" name="Elife">
        <title>Chloroplast acquisition without the gene transfer in kleptoplastic sea slugs, Plakobranchus ocellatus.</title>
        <authorList>
            <person name="Maeda T."/>
            <person name="Takahashi S."/>
            <person name="Yoshida T."/>
            <person name="Shimamura S."/>
            <person name="Takaki Y."/>
            <person name="Nagai Y."/>
            <person name="Toyoda A."/>
            <person name="Suzuki Y."/>
            <person name="Arimoto A."/>
            <person name="Ishii H."/>
            <person name="Satoh N."/>
            <person name="Nishiyama T."/>
            <person name="Hasebe M."/>
            <person name="Maruyama T."/>
            <person name="Minagawa J."/>
            <person name="Obokata J."/>
            <person name="Shigenobu S."/>
        </authorList>
    </citation>
    <scope>NUCLEOTIDE SEQUENCE [LARGE SCALE GENOMIC DNA]</scope>
</reference>
<name>A0AAV4FPM3_9GAST</name>
<sequence length="354" mass="41483">MDSITFIQDSIINQIDSTREIYKILKDSLKSSESKLSKPKQRLDSVSVILEKLKTDIKTGKRKYRKVATLRLPQEKKVHENLLSIYKNATLKSEKDRKKLEEITLKYRMSQNALEEERIPGKIKKYSMKLASIDAQIRGENEKIAYIQGIINKKRERLEGLKEYIYLVKDSSYELYGKELGRKLRLLVQKRDEGLEIAKKYLLPKDIFEKTQHYNKRVEKGRSVMGLVALEFDQALSEIEKEYQEKEYKSILFPIIKKSIKKNVVKNVRLSDYNADKETFTVEFDCCGKTSLLEKGTAPPEVAKIIFKNPETIRGYVYSKYDRNCVYTIYYDGLLKHPYIKMPIKFATQEKVKN</sequence>
<dbReference type="Proteomes" id="UP000762676">
    <property type="component" value="Unassembled WGS sequence"/>
</dbReference>
<dbReference type="AlphaFoldDB" id="A0AAV4FPM3"/>